<comment type="caution">
    <text evidence="8">The sequence shown here is derived from an EMBL/GenBank/DDBJ whole genome shotgun (WGS) entry which is preliminary data.</text>
</comment>
<organism evidence="8 9">
    <name type="scientific">Terrabacter terrae</name>
    <dbReference type="NCBI Taxonomy" id="318434"/>
    <lineage>
        <taxon>Bacteria</taxon>
        <taxon>Bacillati</taxon>
        <taxon>Actinomycetota</taxon>
        <taxon>Actinomycetes</taxon>
        <taxon>Micrococcales</taxon>
        <taxon>Intrasporangiaceae</taxon>
        <taxon>Terrabacter</taxon>
    </lineage>
</organism>
<dbReference type="InterPro" id="IPR016156">
    <property type="entry name" value="FAD/NAD-linked_Rdtase_dimer_sf"/>
</dbReference>
<feature type="domain" description="Reductase C-terminal" evidence="7">
    <location>
        <begin position="343"/>
        <end position="432"/>
    </location>
</feature>
<keyword evidence="4" id="KW-0560">Oxidoreductase</keyword>
<name>A0ABN2TVL8_9MICO</name>
<dbReference type="InterPro" id="IPR023753">
    <property type="entry name" value="FAD/NAD-binding_dom"/>
</dbReference>
<dbReference type="PRINTS" id="PR00411">
    <property type="entry name" value="PNDRDTASEI"/>
</dbReference>
<evidence type="ECO:0000313" key="8">
    <source>
        <dbReference type="EMBL" id="GAA2021890.1"/>
    </source>
</evidence>
<dbReference type="PANTHER" id="PTHR43557:SF2">
    <property type="entry name" value="RIESKE DOMAIN-CONTAINING PROTEIN-RELATED"/>
    <property type="match status" value="1"/>
</dbReference>
<dbReference type="InterPro" id="IPR050446">
    <property type="entry name" value="FAD-oxidoreductase/Apoptosis"/>
</dbReference>
<dbReference type="Pfam" id="PF07992">
    <property type="entry name" value="Pyr_redox_2"/>
    <property type="match status" value="1"/>
</dbReference>
<dbReference type="SUPFAM" id="SSF55424">
    <property type="entry name" value="FAD/NAD-linked reductases, dimerisation (C-terminal) domain"/>
    <property type="match status" value="1"/>
</dbReference>
<evidence type="ECO:0000256" key="2">
    <source>
        <dbReference type="ARBA" id="ARBA00022630"/>
    </source>
</evidence>
<dbReference type="PRINTS" id="PR00368">
    <property type="entry name" value="FADPNR"/>
</dbReference>
<dbReference type="RefSeq" id="WP_343987988.1">
    <property type="nucleotide sequence ID" value="NZ_BAAANB010000001.1"/>
</dbReference>
<gene>
    <name evidence="8" type="ORF">GCM10009740_08380</name>
</gene>
<evidence type="ECO:0000259" key="7">
    <source>
        <dbReference type="Pfam" id="PF14759"/>
    </source>
</evidence>
<dbReference type="Proteomes" id="UP001501285">
    <property type="component" value="Unassembled WGS sequence"/>
</dbReference>
<proteinExistence type="predicted"/>
<keyword evidence="9" id="KW-1185">Reference proteome</keyword>
<dbReference type="InterPro" id="IPR036188">
    <property type="entry name" value="FAD/NAD-bd_sf"/>
</dbReference>
<dbReference type="Pfam" id="PF14759">
    <property type="entry name" value="Reductase_C"/>
    <property type="match status" value="1"/>
</dbReference>
<evidence type="ECO:0000256" key="3">
    <source>
        <dbReference type="ARBA" id="ARBA00022827"/>
    </source>
</evidence>
<comment type="cofactor">
    <cofactor evidence="1">
        <name>FAD</name>
        <dbReference type="ChEBI" id="CHEBI:57692"/>
    </cofactor>
</comment>
<dbReference type="EMBL" id="BAAANB010000001">
    <property type="protein sequence ID" value="GAA2021890.1"/>
    <property type="molecule type" value="Genomic_DNA"/>
</dbReference>
<evidence type="ECO:0000313" key="9">
    <source>
        <dbReference type="Proteomes" id="UP001501285"/>
    </source>
</evidence>
<evidence type="ECO:0000256" key="5">
    <source>
        <dbReference type="SAM" id="MobiDB-lite"/>
    </source>
</evidence>
<dbReference type="InterPro" id="IPR028202">
    <property type="entry name" value="Reductase_C"/>
</dbReference>
<evidence type="ECO:0000259" key="6">
    <source>
        <dbReference type="Pfam" id="PF07992"/>
    </source>
</evidence>
<keyword evidence="3" id="KW-0274">FAD</keyword>
<feature type="compositionally biased region" description="Low complexity" evidence="5">
    <location>
        <begin position="1"/>
        <end position="18"/>
    </location>
</feature>
<evidence type="ECO:0000256" key="4">
    <source>
        <dbReference type="ARBA" id="ARBA00023002"/>
    </source>
</evidence>
<dbReference type="SUPFAM" id="SSF51905">
    <property type="entry name" value="FAD/NAD(P)-binding domain"/>
    <property type="match status" value="1"/>
</dbReference>
<evidence type="ECO:0000256" key="1">
    <source>
        <dbReference type="ARBA" id="ARBA00001974"/>
    </source>
</evidence>
<feature type="region of interest" description="Disordered" evidence="5">
    <location>
        <begin position="1"/>
        <end position="21"/>
    </location>
</feature>
<reference evidence="8 9" key="1">
    <citation type="journal article" date="2019" name="Int. J. Syst. Evol. Microbiol.">
        <title>The Global Catalogue of Microorganisms (GCM) 10K type strain sequencing project: providing services to taxonomists for standard genome sequencing and annotation.</title>
        <authorList>
            <consortium name="The Broad Institute Genomics Platform"/>
            <consortium name="The Broad Institute Genome Sequencing Center for Infectious Disease"/>
            <person name="Wu L."/>
            <person name="Ma J."/>
        </authorList>
    </citation>
    <scope>NUCLEOTIDE SEQUENCE [LARGE SCALE GENOMIC DNA]</scope>
    <source>
        <strain evidence="8 9">JCM 14283</strain>
    </source>
</reference>
<dbReference type="Gene3D" id="3.50.50.60">
    <property type="entry name" value="FAD/NAD(P)-binding domain"/>
    <property type="match status" value="2"/>
</dbReference>
<feature type="domain" description="FAD/NAD(P)-binding" evidence="6">
    <location>
        <begin position="28"/>
        <end position="324"/>
    </location>
</feature>
<sequence length="437" mass="45859">MSSDSTDSSESTGTEGTDAQAAGERTAYVIVGGGLAAAKAVEGIRESDPTGSILLVAQEDRLPYERPPLSKGVLKGEDEMDTAFTHDRDWYAEQHVELRLGTAATVLDTAKHELTLDGGDVVGYEKLLLATGSAPRALDVPGADLDGVLYLREMQESEALKARLTDGARVVLIGAGWIGLEVAAAARHHGSSATIIEPQAAPLLGVMGEQVGGYFAELHRGHGVELRLGEGVERIEGDGRVTGVVTKSGDTVPADVVVVGVGITPNTGLAEGAGIETDNGIVTDPGLRTSAEGVWAAGDVANWRSTTLDTNVRVEHWANAQDGGLAAGRSMAGQDVTYDPIPFFFSDQYDIGLEYAGYVPRGTDAQVVLRGEPSSNEFMAFWVVPEGEGVRVLAGMHVNVWDTIDDVQRLVREHTVVDPARLGDPGVPLGEVAASTA</sequence>
<protein>
    <submittedName>
        <fullName evidence="8">FAD-dependent oxidoreductase</fullName>
    </submittedName>
</protein>
<keyword evidence="2" id="KW-0285">Flavoprotein</keyword>
<dbReference type="Gene3D" id="3.30.390.30">
    <property type="match status" value="1"/>
</dbReference>
<accession>A0ABN2TVL8</accession>
<dbReference type="PANTHER" id="PTHR43557">
    <property type="entry name" value="APOPTOSIS-INDUCING FACTOR 1"/>
    <property type="match status" value="1"/>
</dbReference>